<dbReference type="EMBL" id="JAAPAO010000588">
    <property type="protein sequence ID" value="KAF4656596.1"/>
    <property type="molecule type" value="Genomic_DNA"/>
</dbReference>
<feature type="region of interest" description="Disordered" evidence="2">
    <location>
        <begin position="1"/>
        <end position="22"/>
    </location>
</feature>
<organism evidence="3 4">
    <name type="scientific">Perkinsus chesapeaki</name>
    <name type="common">Clam parasite</name>
    <name type="synonym">Perkinsus andrewsi</name>
    <dbReference type="NCBI Taxonomy" id="330153"/>
    <lineage>
        <taxon>Eukaryota</taxon>
        <taxon>Sar</taxon>
        <taxon>Alveolata</taxon>
        <taxon>Perkinsozoa</taxon>
        <taxon>Perkinsea</taxon>
        <taxon>Perkinsida</taxon>
        <taxon>Perkinsidae</taxon>
        <taxon>Perkinsus</taxon>
    </lineage>
</organism>
<gene>
    <name evidence="3" type="ORF">FOL47_008845</name>
</gene>
<dbReference type="AlphaFoldDB" id="A0A7J6LBP9"/>
<accession>A0A7J6LBP9</accession>
<feature type="coiled-coil region" evidence="1">
    <location>
        <begin position="441"/>
        <end position="499"/>
    </location>
</feature>
<evidence type="ECO:0000313" key="4">
    <source>
        <dbReference type="Proteomes" id="UP000591131"/>
    </source>
</evidence>
<feature type="coiled-coil region" evidence="1">
    <location>
        <begin position="339"/>
        <end position="377"/>
    </location>
</feature>
<evidence type="ECO:0000256" key="2">
    <source>
        <dbReference type="SAM" id="MobiDB-lite"/>
    </source>
</evidence>
<dbReference type="OrthoDB" id="10356767at2759"/>
<reference evidence="3 4" key="1">
    <citation type="submission" date="2020-04" db="EMBL/GenBank/DDBJ databases">
        <title>Perkinsus chesapeaki whole genome sequence.</title>
        <authorList>
            <person name="Bogema D.R."/>
        </authorList>
    </citation>
    <scope>NUCLEOTIDE SEQUENCE [LARGE SCALE GENOMIC DNA]</scope>
    <source>
        <strain evidence="3">ATCC PRA-425</strain>
    </source>
</reference>
<keyword evidence="1" id="KW-0175">Coiled coil</keyword>
<evidence type="ECO:0000313" key="3">
    <source>
        <dbReference type="EMBL" id="KAF4656596.1"/>
    </source>
</evidence>
<dbReference type="Proteomes" id="UP000591131">
    <property type="component" value="Unassembled WGS sequence"/>
</dbReference>
<proteinExistence type="predicted"/>
<protein>
    <submittedName>
        <fullName evidence="3">Uncharacterized protein</fullName>
    </submittedName>
</protein>
<name>A0A7J6LBP9_PERCH</name>
<feature type="coiled-coil region" evidence="1">
    <location>
        <begin position="560"/>
        <end position="591"/>
    </location>
</feature>
<sequence length="593" mass="66091">MDWRPIQPTSSSPGTSGGAQHFSHTAAPTEYIHDSASSTHHYSLPTDSVGYLRVTRRSSLNQQQPMGVSMQFSRPASVGHPIFNSGPIRYSSSAAAASQHHHQRQSAHHTSSPEYDDRLIESLPQSRGEKEDNFPQRKVSLLTNCVGDLVRPLSSTLSTSTNSKGGFGGYRLDATESVASTQATGRFAAWRLEAAAAAAHQDRQGATSRSLLSAYSGGGALDSSLASTGGGEDKLFNAACNCGARDQLLKCRSRLERNAMEMNNKVKLAIQRRDRAARGLEDVEGLSRELELAKKDARGKQSGWQLALDDARQTSRELRAQDSQLMTREGALTRRREEIGNLRQRVRSRERQVDELMGETRREQRRLKGELEAAKATEGELVSTVESLRESLSEVRERLVCDDEKLEGIAGDAEVLRSILEEIPSILTEVDSNSVSVDREMKECRERLEGLEFEMEDIEDGFQRLYGRREKSANRLRGLETEKKDLSSLALRLDELQRRVCANESSRSSSRSSVTDGEEEGRQQGSECSDELILLEREVALNDERLKAYTQTNTGAVRRLERAEFQLDVSKRQLGEARAELQRRRREATRAKV</sequence>
<keyword evidence="4" id="KW-1185">Reference proteome</keyword>
<comment type="caution">
    <text evidence="3">The sequence shown here is derived from an EMBL/GenBank/DDBJ whole genome shotgun (WGS) entry which is preliminary data.</text>
</comment>
<feature type="coiled-coil region" evidence="1">
    <location>
        <begin position="245"/>
        <end position="272"/>
    </location>
</feature>
<feature type="region of interest" description="Disordered" evidence="2">
    <location>
        <begin position="502"/>
        <end position="527"/>
    </location>
</feature>
<feature type="region of interest" description="Disordered" evidence="2">
    <location>
        <begin position="92"/>
        <end position="115"/>
    </location>
</feature>
<evidence type="ECO:0000256" key="1">
    <source>
        <dbReference type="SAM" id="Coils"/>
    </source>
</evidence>